<name>A0AAW8TGW4_9ENTE</name>
<dbReference type="AlphaFoldDB" id="A0AAW8TGW4"/>
<reference evidence="2" key="1">
    <citation type="submission" date="2023-03" db="EMBL/GenBank/DDBJ databases">
        <authorList>
            <person name="Shen W."/>
            <person name="Cai J."/>
        </authorList>
    </citation>
    <scope>NUCLEOTIDE SEQUENCE</scope>
    <source>
        <strain evidence="2">P55-2</strain>
    </source>
</reference>
<dbReference type="PANTHER" id="PTHR36180:SF2">
    <property type="entry name" value="BRO FAMILY PROTEIN"/>
    <property type="match status" value="1"/>
</dbReference>
<accession>A0AAW8TGW4</accession>
<gene>
    <name evidence="2" type="ORF">P7D36_03260</name>
</gene>
<evidence type="ECO:0000259" key="1">
    <source>
        <dbReference type="PROSITE" id="PS51750"/>
    </source>
</evidence>
<dbReference type="EMBL" id="JARPYT010000003">
    <property type="protein sequence ID" value="MDT2636534.1"/>
    <property type="molecule type" value="Genomic_DNA"/>
</dbReference>
<sequence length="209" mass="24026">MKTEIWNGHIIRFVEIDNEWWAIAKDVARALGYKKPENAVYTHVSEEDKTTTLIQGIGSNYKSKAIAISEFGIYDLVFSSKMSQAKQFKRWVFEVVKQLRRSVGIEGFQVFRMLDKEHQKEAMTKLSHAITEPKPVDYIKANVIANKAVSTIYGHSKMVKKKDMTPEMLVDREPILDETVELMAVKEKYGLNFSVSEKIYNRSAELQTA</sequence>
<comment type="caution">
    <text evidence="2">The sequence shown here is derived from an EMBL/GenBank/DDBJ whole genome shotgun (WGS) entry which is preliminary data.</text>
</comment>
<proteinExistence type="predicted"/>
<dbReference type="Proteomes" id="UP001245561">
    <property type="component" value="Unassembled WGS sequence"/>
</dbReference>
<dbReference type="InterPro" id="IPR003497">
    <property type="entry name" value="BRO_N_domain"/>
</dbReference>
<dbReference type="PROSITE" id="PS51750">
    <property type="entry name" value="BRO_N"/>
    <property type="match status" value="1"/>
</dbReference>
<dbReference type="PANTHER" id="PTHR36180">
    <property type="entry name" value="DNA-BINDING PROTEIN-RELATED-RELATED"/>
    <property type="match status" value="1"/>
</dbReference>
<feature type="domain" description="Bro-N" evidence="1">
    <location>
        <begin position="2"/>
        <end position="103"/>
    </location>
</feature>
<evidence type="ECO:0000313" key="2">
    <source>
        <dbReference type="EMBL" id="MDT2636534.1"/>
    </source>
</evidence>
<organism evidence="2 3">
    <name type="scientific">Enterococcus dongliensis</name>
    <dbReference type="NCBI Taxonomy" id="2559925"/>
    <lineage>
        <taxon>Bacteria</taxon>
        <taxon>Bacillati</taxon>
        <taxon>Bacillota</taxon>
        <taxon>Bacilli</taxon>
        <taxon>Lactobacillales</taxon>
        <taxon>Enterococcaceae</taxon>
        <taxon>Enterococcus</taxon>
    </lineage>
</organism>
<evidence type="ECO:0000313" key="3">
    <source>
        <dbReference type="Proteomes" id="UP001245561"/>
    </source>
</evidence>
<dbReference type="RefSeq" id="WP_311928536.1">
    <property type="nucleotide sequence ID" value="NZ_JARPYT010000003.1"/>
</dbReference>
<dbReference type="Pfam" id="PF02498">
    <property type="entry name" value="Bro-N"/>
    <property type="match status" value="1"/>
</dbReference>
<protein>
    <submittedName>
        <fullName evidence="2">BRO family protein</fullName>
    </submittedName>
</protein>
<dbReference type="SMART" id="SM01040">
    <property type="entry name" value="Bro-N"/>
    <property type="match status" value="1"/>
</dbReference>